<organism evidence="2 3">
    <name type="scientific">Polarella glacialis</name>
    <name type="common">Dinoflagellate</name>
    <dbReference type="NCBI Taxonomy" id="89957"/>
    <lineage>
        <taxon>Eukaryota</taxon>
        <taxon>Sar</taxon>
        <taxon>Alveolata</taxon>
        <taxon>Dinophyceae</taxon>
        <taxon>Suessiales</taxon>
        <taxon>Suessiaceae</taxon>
        <taxon>Polarella</taxon>
    </lineage>
</organism>
<evidence type="ECO:0000313" key="2">
    <source>
        <dbReference type="EMBL" id="CAE8633978.1"/>
    </source>
</evidence>
<comment type="caution">
    <text evidence="2">The sequence shown here is derived from an EMBL/GenBank/DDBJ whole genome shotgun (WGS) entry which is preliminary data.</text>
</comment>
<dbReference type="Proteomes" id="UP000654075">
    <property type="component" value="Unassembled WGS sequence"/>
</dbReference>
<feature type="region of interest" description="Disordered" evidence="1">
    <location>
        <begin position="96"/>
        <end position="135"/>
    </location>
</feature>
<evidence type="ECO:0000256" key="1">
    <source>
        <dbReference type="SAM" id="MobiDB-lite"/>
    </source>
</evidence>
<protein>
    <submittedName>
        <fullName evidence="2">Uncharacterized protein</fullName>
    </submittedName>
</protein>
<gene>
    <name evidence="2" type="ORF">PGLA1383_LOCUS49653</name>
</gene>
<feature type="region of interest" description="Disordered" evidence="1">
    <location>
        <begin position="1"/>
        <end position="21"/>
    </location>
</feature>
<proteinExistence type="predicted"/>
<feature type="non-terminal residue" evidence="2">
    <location>
        <position position="1"/>
    </location>
</feature>
<accession>A0A813H7Z1</accession>
<dbReference type="EMBL" id="CAJNNV010030866">
    <property type="protein sequence ID" value="CAE8633978.1"/>
    <property type="molecule type" value="Genomic_DNA"/>
</dbReference>
<name>A0A813H7Z1_POLGL</name>
<sequence length="135" mass="14211">DKRGQELAAKQKRLAAGSSAESTPVAVGAGHLYDTALGSTAIVAAGGLAAAGARKAAAENLDAVSLRASLADPSGPRMHAPGEVAEHFRRLSEMKRRFRRAEFGGPSRKRSPSRSRSREKYNSVWIRPGASGSSR</sequence>
<evidence type="ECO:0000313" key="3">
    <source>
        <dbReference type="Proteomes" id="UP000654075"/>
    </source>
</evidence>
<reference evidence="2" key="1">
    <citation type="submission" date="2021-02" db="EMBL/GenBank/DDBJ databases">
        <authorList>
            <person name="Dougan E. K."/>
            <person name="Rhodes N."/>
            <person name="Thang M."/>
            <person name="Chan C."/>
        </authorList>
    </citation>
    <scope>NUCLEOTIDE SEQUENCE</scope>
</reference>
<keyword evidence="3" id="KW-1185">Reference proteome</keyword>
<dbReference type="AlphaFoldDB" id="A0A813H7Z1"/>
<dbReference type="OrthoDB" id="476786at2759"/>